<organism evidence="6 7">
    <name type="scientific">Candidatus Aphodoplasma excrementigallinarum</name>
    <dbReference type="NCBI Taxonomy" id="2840673"/>
    <lineage>
        <taxon>Bacteria</taxon>
        <taxon>Bacillati</taxon>
        <taxon>Bacillota</taxon>
        <taxon>Clostridia</taxon>
        <taxon>Eubacteriales</taxon>
        <taxon>Candidatus Aphodoplasma</taxon>
    </lineage>
</organism>
<protein>
    <submittedName>
        <fullName evidence="6">FAD-dependent oxidoreductase</fullName>
    </submittedName>
</protein>
<evidence type="ECO:0000256" key="2">
    <source>
        <dbReference type="ARBA" id="ARBA00022723"/>
    </source>
</evidence>
<dbReference type="GO" id="GO:0016491">
    <property type="term" value="F:oxidoreductase activity"/>
    <property type="evidence" value="ECO:0007669"/>
    <property type="project" value="UniProtKB-KW"/>
</dbReference>
<keyword evidence="2" id="KW-0479">Metal-binding</keyword>
<keyword evidence="1" id="KW-0004">4Fe-4S</keyword>
<dbReference type="InterPro" id="IPR036188">
    <property type="entry name" value="FAD/NAD-bd_sf"/>
</dbReference>
<accession>A0A9D1SZY5</accession>
<dbReference type="GO" id="GO:0046872">
    <property type="term" value="F:metal ion binding"/>
    <property type="evidence" value="ECO:0007669"/>
    <property type="project" value="UniProtKB-KW"/>
</dbReference>
<comment type="caution">
    <text evidence="6">The sequence shown here is derived from an EMBL/GenBank/DDBJ whole genome shotgun (WGS) entry which is preliminary data.</text>
</comment>
<evidence type="ECO:0000313" key="6">
    <source>
        <dbReference type="EMBL" id="HIV03233.1"/>
    </source>
</evidence>
<dbReference type="AlphaFoldDB" id="A0A9D1SZY5"/>
<dbReference type="PANTHER" id="PTHR43498:SF1">
    <property type="entry name" value="COB--COM HETERODISULFIDE REDUCTASE IRON-SULFUR SUBUNIT A"/>
    <property type="match status" value="1"/>
</dbReference>
<evidence type="ECO:0000256" key="5">
    <source>
        <dbReference type="ARBA" id="ARBA00023014"/>
    </source>
</evidence>
<dbReference type="GO" id="GO:0051539">
    <property type="term" value="F:4 iron, 4 sulfur cluster binding"/>
    <property type="evidence" value="ECO:0007669"/>
    <property type="project" value="UniProtKB-KW"/>
</dbReference>
<dbReference type="InterPro" id="IPR039650">
    <property type="entry name" value="HdrA-like"/>
</dbReference>
<keyword evidence="4" id="KW-0408">Iron</keyword>
<dbReference type="EMBL" id="DVOF01000195">
    <property type="protein sequence ID" value="HIV03233.1"/>
    <property type="molecule type" value="Genomic_DNA"/>
</dbReference>
<evidence type="ECO:0000256" key="3">
    <source>
        <dbReference type="ARBA" id="ARBA00023002"/>
    </source>
</evidence>
<dbReference type="SUPFAM" id="SSF51905">
    <property type="entry name" value="FAD/NAD(P)-binding domain"/>
    <property type="match status" value="1"/>
</dbReference>
<dbReference type="Pfam" id="PF12831">
    <property type="entry name" value="FAD_oxidored"/>
    <property type="match status" value="1"/>
</dbReference>
<dbReference type="Proteomes" id="UP000886743">
    <property type="component" value="Unassembled WGS sequence"/>
</dbReference>
<evidence type="ECO:0000256" key="1">
    <source>
        <dbReference type="ARBA" id="ARBA00022485"/>
    </source>
</evidence>
<sequence length="440" mass="47648">MGELLLEKRIPKDDSYDVFVAGGGPAGCAAAAQAARGGAKVLLIEATGSLGGMGTMGMVPAWCPMTDGVRVIYAGIAEEVYNRACELYPHEIHGKDWTPIEPEGLKRTYDELMESAGVDVLFCTTLAGVEAADGHVEAVIVSNKSGLNAYSAKTYIDATGDGDLAAWAGAEYRFGDDETHETQLATHCFSVANVDEKAYLDAPSLHFDHNPNSPIKQWAEGDEYPHIVDKHFCQNLTTRGVVGFNANHVYDVDATNPASVSAAFFEGRKIAWSIADALRKYVPAFRASYIGETAPLMGIRESRRIMGDYELNAEDYYARRSFPDEISRCCYYIDIHTKKGSKGEIPRAESQRREARYQAGESYGVPYRCLTPKGLDNVLVAGRCISCDRSILASVRIMPACLTTGQAAGAAAVLANGGDVHKVDTDALRAVLRRAGAYFK</sequence>
<reference evidence="6" key="1">
    <citation type="submission" date="2020-10" db="EMBL/GenBank/DDBJ databases">
        <authorList>
            <person name="Gilroy R."/>
        </authorList>
    </citation>
    <scope>NUCLEOTIDE SEQUENCE</scope>
    <source>
        <strain evidence="6">4920</strain>
    </source>
</reference>
<dbReference type="Gene3D" id="3.50.50.60">
    <property type="entry name" value="FAD/NAD(P)-binding domain"/>
    <property type="match status" value="1"/>
</dbReference>
<evidence type="ECO:0000256" key="4">
    <source>
        <dbReference type="ARBA" id="ARBA00023004"/>
    </source>
</evidence>
<gene>
    <name evidence="6" type="ORF">IAC74_06620</name>
</gene>
<name>A0A9D1SZY5_9FIRM</name>
<proteinExistence type="predicted"/>
<keyword evidence="5" id="KW-0411">Iron-sulfur</keyword>
<keyword evidence="3" id="KW-0560">Oxidoreductase</keyword>
<reference evidence="6" key="2">
    <citation type="journal article" date="2021" name="PeerJ">
        <title>Extensive microbial diversity within the chicken gut microbiome revealed by metagenomics and culture.</title>
        <authorList>
            <person name="Gilroy R."/>
            <person name="Ravi A."/>
            <person name="Getino M."/>
            <person name="Pursley I."/>
            <person name="Horton D.L."/>
            <person name="Alikhan N.F."/>
            <person name="Baker D."/>
            <person name="Gharbi K."/>
            <person name="Hall N."/>
            <person name="Watson M."/>
            <person name="Adriaenssens E.M."/>
            <person name="Foster-Nyarko E."/>
            <person name="Jarju S."/>
            <person name="Secka A."/>
            <person name="Antonio M."/>
            <person name="Oren A."/>
            <person name="Chaudhuri R.R."/>
            <person name="La Ragione R."/>
            <person name="Hildebrand F."/>
            <person name="Pallen M.J."/>
        </authorList>
    </citation>
    <scope>NUCLEOTIDE SEQUENCE</scope>
    <source>
        <strain evidence="6">4920</strain>
    </source>
</reference>
<evidence type="ECO:0000313" key="7">
    <source>
        <dbReference type="Proteomes" id="UP000886743"/>
    </source>
</evidence>
<dbReference type="PANTHER" id="PTHR43498">
    <property type="entry name" value="FERREDOXIN:COB-COM HETERODISULFIDE REDUCTASE SUBUNIT A"/>
    <property type="match status" value="1"/>
</dbReference>